<dbReference type="Pfam" id="PF14833">
    <property type="entry name" value="NAD_binding_11"/>
    <property type="match status" value="1"/>
</dbReference>
<dbReference type="InterPro" id="IPR013328">
    <property type="entry name" value="6PGD_dom2"/>
</dbReference>
<sequence>MTNFPNIALLGTGLMGAPMARRLLGAGFPVTVWNRSPEKAKALEPFGAVVAATAADAVKAAEIVVTMLDNGAVVTDVLFGLGVAEAMPAGAVVVDMSSIPPAVARDHAARLEAMGKNHLDAPVSGGTVGAEAGSLAIMAGGRVDVFERVLLVLAPMGRALRVGPSGAGQVAKLANQAIVGITIGAVAEALLLAERGGADPAAVRDAIRGGFAESRILDVHGRRMIERDFTPGGKVNTQIKDLETIVATANEVGLDLPLARDALRRYIELRDTMGGGDLDHAALFLQLEAASPAKH</sequence>
<dbReference type="PANTHER" id="PTHR43060">
    <property type="entry name" value="3-HYDROXYISOBUTYRATE DEHYDROGENASE-LIKE 1, MITOCHONDRIAL-RELATED"/>
    <property type="match status" value="1"/>
</dbReference>
<name>A0ABV9Z3G1_9HYPH</name>
<evidence type="ECO:0000256" key="2">
    <source>
        <dbReference type="ARBA" id="ARBA00023027"/>
    </source>
</evidence>
<evidence type="ECO:0000259" key="3">
    <source>
        <dbReference type="Pfam" id="PF03446"/>
    </source>
</evidence>
<evidence type="ECO:0000259" key="4">
    <source>
        <dbReference type="Pfam" id="PF14833"/>
    </source>
</evidence>
<dbReference type="EMBL" id="JBHSJF010000006">
    <property type="protein sequence ID" value="MFC5069286.1"/>
    <property type="molecule type" value="Genomic_DNA"/>
</dbReference>
<accession>A0ABV9Z3G1</accession>
<dbReference type="Gene3D" id="3.40.50.720">
    <property type="entry name" value="NAD(P)-binding Rossmann-like Domain"/>
    <property type="match status" value="1"/>
</dbReference>
<evidence type="ECO:0000313" key="6">
    <source>
        <dbReference type="Proteomes" id="UP001595796"/>
    </source>
</evidence>
<organism evidence="5 6">
    <name type="scientific">Flaviflagellibacter deserti</name>
    <dbReference type="NCBI Taxonomy" id="2267266"/>
    <lineage>
        <taxon>Bacteria</taxon>
        <taxon>Pseudomonadati</taxon>
        <taxon>Pseudomonadota</taxon>
        <taxon>Alphaproteobacteria</taxon>
        <taxon>Hyphomicrobiales</taxon>
        <taxon>Flaviflagellibacter</taxon>
    </lineage>
</organism>
<dbReference type="PANTHER" id="PTHR43060:SF15">
    <property type="entry name" value="3-HYDROXYISOBUTYRATE DEHYDROGENASE-LIKE 1, MITOCHONDRIAL-RELATED"/>
    <property type="match status" value="1"/>
</dbReference>
<dbReference type="SUPFAM" id="SSF48179">
    <property type="entry name" value="6-phosphogluconate dehydrogenase C-terminal domain-like"/>
    <property type="match status" value="1"/>
</dbReference>
<dbReference type="PIRSF" id="PIRSF000103">
    <property type="entry name" value="HIBADH"/>
    <property type="match status" value="1"/>
</dbReference>
<evidence type="ECO:0000256" key="1">
    <source>
        <dbReference type="ARBA" id="ARBA00023002"/>
    </source>
</evidence>
<keyword evidence="2" id="KW-0520">NAD</keyword>
<dbReference type="InterPro" id="IPR008927">
    <property type="entry name" value="6-PGluconate_DH-like_C_sf"/>
</dbReference>
<comment type="caution">
    <text evidence="5">The sequence shown here is derived from an EMBL/GenBank/DDBJ whole genome shotgun (WGS) entry which is preliminary data.</text>
</comment>
<dbReference type="EC" id="1.1.-.-" evidence="5"/>
<feature type="domain" description="3-hydroxyisobutyrate dehydrogenase-like NAD-binding" evidence="4">
    <location>
        <begin position="166"/>
        <end position="283"/>
    </location>
</feature>
<dbReference type="Pfam" id="PF03446">
    <property type="entry name" value="NAD_binding_2"/>
    <property type="match status" value="1"/>
</dbReference>
<dbReference type="InterPro" id="IPR036291">
    <property type="entry name" value="NAD(P)-bd_dom_sf"/>
</dbReference>
<protein>
    <submittedName>
        <fullName evidence="5">NAD(P)-dependent oxidoreductase</fullName>
        <ecNumber evidence="5">1.1.-.-</ecNumber>
    </submittedName>
</protein>
<keyword evidence="1 5" id="KW-0560">Oxidoreductase</keyword>
<keyword evidence="6" id="KW-1185">Reference proteome</keyword>
<dbReference type="GO" id="GO:0016491">
    <property type="term" value="F:oxidoreductase activity"/>
    <property type="evidence" value="ECO:0007669"/>
    <property type="project" value="UniProtKB-KW"/>
</dbReference>
<dbReference type="RefSeq" id="WP_114958259.1">
    <property type="nucleotide sequence ID" value="NZ_JBHSJF010000006.1"/>
</dbReference>
<proteinExistence type="predicted"/>
<dbReference type="Proteomes" id="UP001595796">
    <property type="component" value="Unassembled WGS sequence"/>
</dbReference>
<dbReference type="Gene3D" id="1.10.1040.10">
    <property type="entry name" value="N-(1-d-carboxylethyl)-l-norvaline Dehydrogenase, domain 2"/>
    <property type="match status" value="1"/>
</dbReference>
<evidence type="ECO:0000313" key="5">
    <source>
        <dbReference type="EMBL" id="MFC5069286.1"/>
    </source>
</evidence>
<feature type="domain" description="6-phosphogluconate dehydrogenase NADP-binding" evidence="3">
    <location>
        <begin position="6"/>
        <end position="160"/>
    </location>
</feature>
<dbReference type="SUPFAM" id="SSF51735">
    <property type="entry name" value="NAD(P)-binding Rossmann-fold domains"/>
    <property type="match status" value="1"/>
</dbReference>
<gene>
    <name evidence="5" type="ORF">ACFPFW_14815</name>
</gene>
<dbReference type="InterPro" id="IPR006115">
    <property type="entry name" value="6PGDH_NADP-bd"/>
</dbReference>
<dbReference type="InterPro" id="IPR015815">
    <property type="entry name" value="HIBADH-related"/>
</dbReference>
<reference evidence="6" key="1">
    <citation type="journal article" date="2019" name="Int. J. Syst. Evol. Microbiol.">
        <title>The Global Catalogue of Microorganisms (GCM) 10K type strain sequencing project: providing services to taxonomists for standard genome sequencing and annotation.</title>
        <authorList>
            <consortium name="The Broad Institute Genomics Platform"/>
            <consortium name="The Broad Institute Genome Sequencing Center for Infectious Disease"/>
            <person name="Wu L."/>
            <person name="Ma J."/>
        </authorList>
    </citation>
    <scope>NUCLEOTIDE SEQUENCE [LARGE SCALE GENOMIC DNA]</scope>
    <source>
        <strain evidence="6">CGMCC 1.16444</strain>
    </source>
</reference>
<dbReference type="InterPro" id="IPR029154">
    <property type="entry name" value="HIBADH-like_NADP-bd"/>
</dbReference>